<dbReference type="Gene3D" id="1.20.272.10">
    <property type="match status" value="1"/>
</dbReference>
<dbReference type="Gene3D" id="1.10.8.60">
    <property type="match status" value="1"/>
</dbReference>
<protein>
    <recommendedName>
        <fullName evidence="2">DNA polymerase III subunit delta</fullName>
        <ecNumber evidence="1">2.7.7.7</ecNumber>
    </recommendedName>
</protein>
<dbReference type="Proteomes" id="UP000712157">
    <property type="component" value="Unassembled WGS sequence"/>
</dbReference>
<name>A0A949K291_9FIRM</name>
<dbReference type="GO" id="GO:0006261">
    <property type="term" value="P:DNA-templated DNA replication"/>
    <property type="evidence" value="ECO:0007669"/>
    <property type="project" value="TreeGrafter"/>
</dbReference>
<keyword evidence="4 11" id="KW-0548">Nucleotidyltransferase</keyword>
<dbReference type="GO" id="GO:0003677">
    <property type="term" value="F:DNA binding"/>
    <property type="evidence" value="ECO:0007669"/>
    <property type="project" value="InterPro"/>
</dbReference>
<dbReference type="GO" id="GO:0003887">
    <property type="term" value="F:DNA-directed DNA polymerase activity"/>
    <property type="evidence" value="ECO:0007669"/>
    <property type="project" value="UniProtKB-KW"/>
</dbReference>
<evidence type="ECO:0000313" key="11">
    <source>
        <dbReference type="EMBL" id="MBU9738369.1"/>
    </source>
</evidence>
<keyword evidence="12" id="KW-1185">Reference proteome</keyword>
<evidence type="ECO:0000256" key="3">
    <source>
        <dbReference type="ARBA" id="ARBA00022679"/>
    </source>
</evidence>
<feature type="domain" description="DNA polymerase III delta subunit-like C-terminal" evidence="10">
    <location>
        <begin position="204"/>
        <end position="323"/>
    </location>
</feature>
<comment type="caution">
    <text evidence="11">The sequence shown here is derived from an EMBL/GenBank/DDBJ whole genome shotgun (WGS) entry which is preliminary data.</text>
</comment>
<evidence type="ECO:0000256" key="4">
    <source>
        <dbReference type="ARBA" id="ARBA00022695"/>
    </source>
</evidence>
<evidence type="ECO:0000256" key="8">
    <source>
        <dbReference type="ARBA" id="ARBA00049244"/>
    </source>
</evidence>
<keyword evidence="6" id="KW-0239">DNA-directed DNA polymerase</keyword>
<keyword evidence="3 11" id="KW-0808">Transferase</keyword>
<dbReference type="InterPro" id="IPR010372">
    <property type="entry name" value="DNA_pol3_delta_N"/>
</dbReference>
<dbReference type="Pfam" id="PF06144">
    <property type="entry name" value="DNA_pol3_delta"/>
    <property type="match status" value="1"/>
</dbReference>
<evidence type="ECO:0000256" key="7">
    <source>
        <dbReference type="ARBA" id="ARBA00034754"/>
    </source>
</evidence>
<dbReference type="SUPFAM" id="SSF48019">
    <property type="entry name" value="post-AAA+ oligomerization domain-like"/>
    <property type="match status" value="1"/>
</dbReference>
<evidence type="ECO:0000256" key="6">
    <source>
        <dbReference type="ARBA" id="ARBA00022932"/>
    </source>
</evidence>
<evidence type="ECO:0000259" key="9">
    <source>
        <dbReference type="Pfam" id="PF06144"/>
    </source>
</evidence>
<dbReference type="InterPro" id="IPR008921">
    <property type="entry name" value="DNA_pol3_clamp-load_cplx_C"/>
</dbReference>
<keyword evidence="5" id="KW-0235">DNA replication</keyword>
<dbReference type="InterPro" id="IPR048466">
    <property type="entry name" value="DNA_pol3_delta-like_C"/>
</dbReference>
<dbReference type="NCBIfam" id="TIGR01128">
    <property type="entry name" value="holA"/>
    <property type="match status" value="1"/>
</dbReference>
<dbReference type="InterPro" id="IPR027417">
    <property type="entry name" value="P-loop_NTPase"/>
</dbReference>
<dbReference type="PANTHER" id="PTHR34388">
    <property type="entry name" value="DNA POLYMERASE III SUBUNIT DELTA"/>
    <property type="match status" value="1"/>
</dbReference>
<proteinExistence type="inferred from homology"/>
<gene>
    <name evidence="11" type="primary">holA</name>
    <name evidence="11" type="ORF">KTH89_17635</name>
</gene>
<comment type="catalytic activity">
    <reaction evidence="8">
        <text>DNA(n) + a 2'-deoxyribonucleoside 5'-triphosphate = DNA(n+1) + diphosphate</text>
        <dbReference type="Rhea" id="RHEA:22508"/>
        <dbReference type="Rhea" id="RHEA-COMP:17339"/>
        <dbReference type="Rhea" id="RHEA-COMP:17340"/>
        <dbReference type="ChEBI" id="CHEBI:33019"/>
        <dbReference type="ChEBI" id="CHEBI:61560"/>
        <dbReference type="ChEBI" id="CHEBI:173112"/>
        <dbReference type="EC" id="2.7.7.7"/>
    </reaction>
</comment>
<evidence type="ECO:0000256" key="5">
    <source>
        <dbReference type="ARBA" id="ARBA00022705"/>
    </source>
</evidence>
<evidence type="ECO:0000259" key="10">
    <source>
        <dbReference type="Pfam" id="PF21694"/>
    </source>
</evidence>
<dbReference type="EC" id="2.7.7.7" evidence="1"/>
<evidence type="ECO:0000256" key="2">
    <source>
        <dbReference type="ARBA" id="ARBA00017703"/>
    </source>
</evidence>
<evidence type="ECO:0000256" key="1">
    <source>
        <dbReference type="ARBA" id="ARBA00012417"/>
    </source>
</evidence>
<evidence type="ECO:0000313" key="12">
    <source>
        <dbReference type="Proteomes" id="UP000712157"/>
    </source>
</evidence>
<accession>A0A949K291</accession>
<dbReference type="RefSeq" id="WP_238722570.1">
    <property type="nucleotide sequence ID" value="NZ_JAHQCW010000033.1"/>
</dbReference>
<organism evidence="11 12">
    <name type="scientific">Diplocloster agilis</name>
    <dbReference type="NCBI Taxonomy" id="2850323"/>
    <lineage>
        <taxon>Bacteria</taxon>
        <taxon>Bacillati</taxon>
        <taxon>Bacillota</taxon>
        <taxon>Clostridia</taxon>
        <taxon>Lachnospirales</taxon>
        <taxon>Lachnospiraceae</taxon>
        <taxon>Diplocloster</taxon>
    </lineage>
</organism>
<dbReference type="AlphaFoldDB" id="A0A949K291"/>
<comment type="similarity">
    <text evidence="7">Belongs to the DNA polymerase HolA subunit family.</text>
</comment>
<dbReference type="GO" id="GO:0009360">
    <property type="term" value="C:DNA polymerase III complex"/>
    <property type="evidence" value="ECO:0007669"/>
    <property type="project" value="InterPro"/>
</dbReference>
<sequence length="330" mass="37993">MKSVIEDIKNQQLKQVYLLYGDETYLKKQYRDKLHEAVLPADDTMNYTYFEGKGTAPGEVIDLAETMPFFAEHRLIVIENSGWFKTSSPQMAEYIKELPEFTYFVFVEEEVDKRNALFKAVKEKGRAAEMTRQDERTLIRWVAGMLKKEQKSIRESTLQLFLSKTGSDMENICQELEKLICYTMDRPEINDEDVEEICTTQIANKIFDMIGAVTEQNQKKALKLYYDLLALKEPPMRILFLISRQFNQLMQVKNMKTLGLDSSTIAKQAGLAPFLVKKYAAQTGRFTLEQLREAVEDCAQMEEAVKTGQLTDTISVELLIVKYSAMARGN</sequence>
<dbReference type="EMBL" id="JAHQCW010000033">
    <property type="protein sequence ID" value="MBU9738369.1"/>
    <property type="molecule type" value="Genomic_DNA"/>
</dbReference>
<dbReference type="PANTHER" id="PTHR34388:SF1">
    <property type="entry name" value="DNA POLYMERASE III SUBUNIT DELTA"/>
    <property type="match status" value="1"/>
</dbReference>
<dbReference type="InterPro" id="IPR005790">
    <property type="entry name" value="DNA_polIII_delta"/>
</dbReference>
<feature type="domain" description="DNA polymerase III delta N-terminal" evidence="9">
    <location>
        <begin position="17"/>
        <end position="126"/>
    </location>
</feature>
<dbReference type="SUPFAM" id="SSF52540">
    <property type="entry name" value="P-loop containing nucleoside triphosphate hydrolases"/>
    <property type="match status" value="1"/>
</dbReference>
<dbReference type="Gene3D" id="3.40.50.300">
    <property type="entry name" value="P-loop containing nucleotide triphosphate hydrolases"/>
    <property type="match status" value="1"/>
</dbReference>
<reference evidence="11" key="1">
    <citation type="submission" date="2021-06" db="EMBL/GenBank/DDBJ databases">
        <title>Description of novel taxa of the family Lachnospiraceae.</title>
        <authorList>
            <person name="Chaplin A.V."/>
            <person name="Sokolova S.R."/>
            <person name="Pikina A.P."/>
            <person name="Korzhanova M."/>
            <person name="Belova V."/>
            <person name="Korostin D."/>
            <person name="Efimov B.A."/>
        </authorList>
    </citation>
    <scope>NUCLEOTIDE SEQUENCE</scope>
    <source>
        <strain evidence="11">ASD5720</strain>
    </source>
</reference>
<dbReference type="Pfam" id="PF21694">
    <property type="entry name" value="DNA_pol3_delta_C"/>
    <property type="match status" value="1"/>
</dbReference>